<reference evidence="1 2" key="1">
    <citation type="submission" date="2015-01" db="EMBL/GenBank/DDBJ databases">
        <title>Genome of allotetraploid Gossypium barbadense reveals genomic plasticity and fiber elongation in cotton evolution.</title>
        <authorList>
            <person name="Chen X."/>
            <person name="Liu X."/>
            <person name="Zhao B."/>
            <person name="Zheng H."/>
            <person name="Hu Y."/>
            <person name="Lu G."/>
            <person name="Yang C."/>
            <person name="Chen J."/>
            <person name="Shan C."/>
            <person name="Zhang L."/>
            <person name="Zhou Y."/>
            <person name="Wang L."/>
            <person name="Guo W."/>
            <person name="Bai Y."/>
            <person name="Ruan J."/>
            <person name="Shangguan X."/>
            <person name="Mao Y."/>
            <person name="Jiang J."/>
            <person name="Zhu Y."/>
            <person name="Lei J."/>
            <person name="Kang H."/>
            <person name="Chen S."/>
            <person name="He X."/>
            <person name="Wang R."/>
            <person name="Wang Y."/>
            <person name="Chen J."/>
            <person name="Wang L."/>
            <person name="Yu S."/>
            <person name="Wang B."/>
            <person name="Wei J."/>
            <person name="Song S."/>
            <person name="Lu X."/>
            <person name="Gao Z."/>
            <person name="Gu W."/>
            <person name="Deng X."/>
            <person name="Ma D."/>
            <person name="Wang S."/>
            <person name="Liang W."/>
            <person name="Fang L."/>
            <person name="Cai C."/>
            <person name="Zhu X."/>
            <person name="Zhou B."/>
            <person name="Zhang Y."/>
            <person name="Chen Z."/>
            <person name="Xu S."/>
            <person name="Zhu R."/>
            <person name="Wang S."/>
            <person name="Zhang T."/>
            <person name="Zhao G."/>
        </authorList>
    </citation>
    <scope>NUCLEOTIDE SEQUENCE [LARGE SCALE GENOMIC DNA]</scope>
    <source>
        <strain evidence="2">cv. Xinhai21</strain>
        <tissue evidence="1">Leaf</tissue>
    </source>
</reference>
<proteinExistence type="predicted"/>
<evidence type="ECO:0000313" key="1">
    <source>
        <dbReference type="EMBL" id="PPR98631.1"/>
    </source>
</evidence>
<name>A0A2P5X5M5_GOSBA</name>
<gene>
    <name evidence="1" type="ORF">GOBAR_AA22024</name>
</gene>
<dbReference type="EMBL" id="KZ665623">
    <property type="protein sequence ID" value="PPR98631.1"/>
    <property type="molecule type" value="Genomic_DNA"/>
</dbReference>
<dbReference type="AlphaFoldDB" id="A0A2P5X5M5"/>
<protein>
    <submittedName>
        <fullName evidence="1">Uncharacterized protein</fullName>
    </submittedName>
</protein>
<evidence type="ECO:0000313" key="2">
    <source>
        <dbReference type="Proteomes" id="UP000239757"/>
    </source>
</evidence>
<dbReference type="Proteomes" id="UP000239757">
    <property type="component" value="Unassembled WGS sequence"/>
</dbReference>
<accession>A0A2P5X5M5</accession>
<organism evidence="1 2">
    <name type="scientific">Gossypium barbadense</name>
    <name type="common">Sea Island cotton</name>
    <name type="synonym">Hibiscus barbadensis</name>
    <dbReference type="NCBI Taxonomy" id="3634"/>
    <lineage>
        <taxon>Eukaryota</taxon>
        <taxon>Viridiplantae</taxon>
        <taxon>Streptophyta</taxon>
        <taxon>Embryophyta</taxon>
        <taxon>Tracheophyta</taxon>
        <taxon>Spermatophyta</taxon>
        <taxon>Magnoliopsida</taxon>
        <taxon>eudicotyledons</taxon>
        <taxon>Gunneridae</taxon>
        <taxon>Pentapetalae</taxon>
        <taxon>rosids</taxon>
        <taxon>malvids</taxon>
        <taxon>Malvales</taxon>
        <taxon>Malvaceae</taxon>
        <taxon>Malvoideae</taxon>
        <taxon>Gossypium</taxon>
    </lineage>
</organism>
<sequence>MGRFMLRWLSPRIISAFPRRKSKSLGNSSGTSFWHILDVQLPIKNTSEGSRLKHRRGLCPQQRTMSGTPNKLSRIASQLQKIWDQTLQPHEKQRKGPYWSQPSNDILISLSSAINGEVHAQVAIT</sequence>